<evidence type="ECO:0000313" key="4">
    <source>
        <dbReference type="Proteomes" id="UP000255168"/>
    </source>
</evidence>
<accession>A0A375H3F2</accession>
<proteinExistence type="predicted"/>
<evidence type="ECO:0000256" key="1">
    <source>
        <dbReference type="SAM" id="Phobius"/>
    </source>
</evidence>
<dbReference type="Proteomes" id="UP000256710">
    <property type="component" value="Unassembled WGS sequence"/>
</dbReference>
<keyword evidence="1" id="KW-0472">Membrane</keyword>
<keyword evidence="1" id="KW-1133">Transmembrane helix</keyword>
<dbReference type="EMBL" id="LT984806">
    <property type="protein sequence ID" value="SPD46774.1"/>
    <property type="molecule type" value="Genomic_DNA"/>
</dbReference>
<keyword evidence="5" id="KW-1185">Reference proteome</keyword>
<feature type="transmembrane region" description="Helical" evidence="1">
    <location>
        <begin position="34"/>
        <end position="55"/>
    </location>
</feature>
<organism evidence="3 4">
    <name type="scientific">Cupriavidus neocaledonicus</name>
    <dbReference type="NCBI Taxonomy" id="1040979"/>
    <lineage>
        <taxon>Bacteria</taxon>
        <taxon>Pseudomonadati</taxon>
        <taxon>Pseudomonadota</taxon>
        <taxon>Betaproteobacteria</taxon>
        <taxon>Burkholderiales</taxon>
        <taxon>Burkholderiaceae</taxon>
        <taxon>Cupriavidus</taxon>
    </lineage>
</organism>
<dbReference type="Proteomes" id="UP000255168">
    <property type="component" value="Chromosome I"/>
</dbReference>
<evidence type="ECO:0000313" key="3">
    <source>
        <dbReference type="EMBL" id="SPD46774.1"/>
    </source>
</evidence>
<sequence>MTLLRLAFAVVAMPLQMALNLYILSSCSLLMMPLLSFVLGPTVMIAGCIGLYGWAMSWNRAGE</sequence>
<dbReference type="EMBL" id="OFTC01000006">
    <property type="protein sequence ID" value="SOZ34860.1"/>
    <property type="molecule type" value="Genomic_DNA"/>
</dbReference>
<name>A0A375H3F2_9BURK</name>
<protein>
    <submittedName>
        <fullName evidence="3">Uncharacterized protein</fullName>
    </submittedName>
</protein>
<dbReference type="AlphaFoldDB" id="A0A375H3F2"/>
<gene>
    <name evidence="2" type="ORF">CBM2605_A140090</name>
    <name evidence="3" type="ORF">CBM2607_11714</name>
</gene>
<dbReference type="PROSITE" id="PS51257">
    <property type="entry name" value="PROKAR_LIPOPROTEIN"/>
    <property type="match status" value="1"/>
</dbReference>
<keyword evidence="1" id="KW-0812">Transmembrane</keyword>
<evidence type="ECO:0000313" key="5">
    <source>
        <dbReference type="Proteomes" id="UP000256710"/>
    </source>
</evidence>
<evidence type="ECO:0000313" key="2">
    <source>
        <dbReference type="EMBL" id="SOZ34860.1"/>
    </source>
</evidence>
<reference evidence="4 5" key="1">
    <citation type="submission" date="2018-01" db="EMBL/GenBank/DDBJ databases">
        <authorList>
            <person name="Clerissi C."/>
        </authorList>
    </citation>
    <scope>NUCLEOTIDE SEQUENCE [LARGE SCALE GENOMIC DNA]</scope>
    <source>
        <strain evidence="2">Cupriavidus taiwanensis STM 6082</strain>
        <strain evidence="3">Cupriavidus taiwanensis STM 6160</strain>
    </source>
</reference>